<protein>
    <submittedName>
        <fullName evidence="7">Peptidase M50</fullName>
    </submittedName>
</protein>
<feature type="transmembrane region" description="Helical" evidence="5">
    <location>
        <begin position="108"/>
        <end position="132"/>
    </location>
</feature>
<proteinExistence type="predicted"/>
<feature type="transmembrane region" description="Helical" evidence="5">
    <location>
        <begin position="182"/>
        <end position="204"/>
    </location>
</feature>
<keyword evidence="4 5" id="KW-0472">Membrane</keyword>
<dbReference type="PANTHER" id="PTHR13325">
    <property type="entry name" value="PROTEASE M50 MEMBRANE-BOUND TRANSCRIPTION FACTOR SITE 2 PROTEASE"/>
    <property type="match status" value="1"/>
</dbReference>
<dbReference type="InterPro" id="IPR036034">
    <property type="entry name" value="PDZ_sf"/>
</dbReference>
<dbReference type="SUPFAM" id="SSF50156">
    <property type="entry name" value="PDZ domain-like"/>
    <property type="match status" value="1"/>
</dbReference>
<name>A0A088E9A5_9CREN</name>
<dbReference type="OMA" id="TIPLWYG"/>
<comment type="subcellular location">
    <subcellularLocation>
        <location evidence="1">Endomembrane system</location>
        <topology evidence="1">Multi-pass membrane protein</topology>
    </subcellularLocation>
</comment>
<evidence type="ECO:0000259" key="6">
    <source>
        <dbReference type="SMART" id="SM00228"/>
    </source>
</evidence>
<evidence type="ECO:0000256" key="2">
    <source>
        <dbReference type="ARBA" id="ARBA00022692"/>
    </source>
</evidence>
<evidence type="ECO:0000256" key="5">
    <source>
        <dbReference type="SAM" id="Phobius"/>
    </source>
</evidence>
<dbReference type="InterPro" id="IPR001193">
    <property type="entry name" value="MBTPS2"/>
</dbReference>
<feature type="transmembrane region" description="Helical" evidence="5">
    <location>
        <begin position="290"/>
        <end position="319"/>
    </location>
</feature>
<gene>
    <name evidence="7" type="ORF">HA72_2160</name>
</gene>
<dbReference type="PRINTS" id="PR01000">
    <property type="entry name" value="SREBPS2PTASE"/>
</dbReference>
<dbReference type="SMART" id="SM00228">
    <property type="entry name" value="PDZ"/>
    <property type="match status" value="1"/>
</dbReference>
<dbReference type="Proteomes" id="UP000029084">
    <property type="component" value="Chromosome"/>
</dbReference>
<dbReference type="GO" id="GO:0016020">
    <property type="term" value="C:membrane"/>
    <property type="evidence" value="ECO:0007669"/>
    <property type="project" value="InterPro"/>
</dbReference>
<evidence type="ECO:0000256" key="3">
    <source>
        <dbReference type="ARBA" id="ARBA00022989"/>
    </source>
</evidence>
<evidence type="ECO:0000256" key="1">
    <source>
        <dbReference type="ARBA" id="ARBA00004127"/>
    </source>
</evidence>
<sequence>MGYNLNESMASSVEFFIGLLVFWAIVLGLRNYLSRKGFSVYPFLLLWKKGTRDQWFPGLARSRSFKVFETLSVALAIISMIGGLYLIMSSLSSLFFPAKPSTVKLEPIIPGVTVGIDQAPYILLSIGISVVLHELMHAVSSTSNKVPVKSGGFILLAFFPGAFVEPDETTFLESSLTAKLKIISAGIAINLILAGIFFPLAIYLPPLLSHGIYIEGVIPNSAAYNASLHAGYVIQSVNGIAVSTPSQLKAVLESSTRYTIGLLTPNGTELVNVTSPTHFLGVYISYYYPWYVYPFVAFFLWMFIVNFSLALLNGAPLIITDGGKIFTELLKRIHVSERVSMAIQGFLVLLLVLAISMSFIPQ</sequence>
<feature type="transmembrane region" description="Helical" evidence="5">
    <location>
        <begin position="67"/>
        <end position="88"/>
    </location>
</feature>
<dbReference type="GO" id="GO:0004222">
    <property type="term" value="F:metalloendopeptidase activity"/>
    <property type="evidence" value="ECO:0007669"/>
    <property type="project" value="InterPro"/>
</dbReference>
<dbReference type="PANTHER" id="PTHR13325:SF3">
    <property type="entry name" value="MEMBRANE-BOUND TRANSCRIPTION FACTOR SITE-2 PROTEASE"/>
    <property type="match status" value="1"/>
</dbReference>
<evidence type="ECO:0000313" key="7">
    <source>
        <dbReference type="EMBL" id="AIM28282.1"/>
    </source>
</evidence>
<dbReference type="InterPro" id="IPR008915">
    <property type="entry name" value="Peptidase_M50"/>
</dbReference>
<dbReference type="EMBL" id="CP008822">
    <property type="protein sequence ID" value="AIM28282.1"/>
    <property type="molecule type" value="Genomic_DNA"/>
</dbReference>
<evidence type="ECO:0000313" key="8">
    <source>
        <dbReference type="Proteomes" id="UP000029084"/>
    </source>
</evidence>
<dbReference type="GO" id="GO:0005737">
    <property type="term" value="C:cytoplasm"/>
    <property type="evidence" value="ECO:0007669"/>
    <property type="project" value="TreeGrafter"/>
</dbReference>
<dbReference type="GO" id="GO:0012505">
    <property type="term" value="C:endomembrane system"/>
    <property type="evidence" value="ECO:0007669"/>
    <property type="project" value="UniProtKB-SubCell"/>
</dbReference>
<dbReference type="Gene3D" id="2.30.42.10">
    <property type="match status" value="1"/>
</dbReference>
<feature type="domain" description="PDZ" evidence="6">
    <location>
        <begin position="194"/>
        <end position="266"/>
    </location>
</feature>
<reference evidence="7 8" key="1">
    <citation type="journal article" date="2014" name="J. Bacteriol.">
        <title>Role of an Archaeal PitA Transporter in the Copper and Arsenic Resistance of Metallosphaera sedula, an Extreme Thermoacidophile.</title>
        <authorList>
            <person name="McCarthy S."/>
            <person name="Ai C."/>
            <person name="Wheaton G."/>
            <person name="Tevatia R."/>
            <person name="Eckrich V."/>
            <person name="Kelly R."/>
            <person name="Blum P."/>
        </authorList>
    </citation>
    <scope>NUCLEOTIDE SEQUENCE [LARGE SCALE GENOMIC DNA]</scope>
    <source>
        <strain evidence="7 8">CuR1</strain>
    </source>
</reference>
<dbReference type="AlphaFoldDB" id="A0A088E9A5"/>
<dbReference type="InterPro" id="IPR001478">
    <property type="entry name" value="PDZ"/>
</dbReference>
<keyword evidence="2 5" id="KW-0812">Transmembrane</keyword>
<accession>A0A088E9A5</accession>
<dbReference type="GO" id="GO:0031293">
    <property type="term" value="P:membrane protein intracellular domain proteolysis"/>
    <property type="evidence" value="ECO:0007669"/>
    <property type="project" value="TreeGrafter"/>
</dbReference>
<dbReference type="Pfam" id="PF02163">
    <property type="entry name" value="Peptidase_M50"/>
    <property type="match status" value="1"/>
</dbReference>
<evidence type="ECO:0000256" key="4">
    <source>
        <dbReference type="ARBA" id="ARBA00023136"/>
    </source>
</evidence>
<organism evidence="7 8">
    <name type="scientific">Metallosphaera sedula</name>
    <dbReference type="NCBI Taxonomy" id="43687"/>
    <lineage>
        <taxon>Archaea</taxon>
        <taxon>Thermoproteota</taxon>
        <taxon>Thermoprotei</taxon>
        <taxon>Sulfolobales</taxon>
        <taxon>Sulfolobaceae</taxon>
        <taxon>Metallosphaera</taxon>
    </lineage>
</organism>
<feature type="transmembrane region" description="Helical" evidence="5">
    <location>
        <begin position="339"/>
        <end position="360"/>
    </location>
</feature>
<feature type="transmembrane region" description="Helical" evidence="5">
    <location>
        <begin position="15"/>
        <end position="33"/>
    </location>
</feature>
<keyword evidence="3 5" id="KW-1133">Transmembrane helix</keyword>